<organism evidence="2 3">
    <name type="scientific">Micromonospora arida</name>
    <dbReference type="NCBI Taxonomy" id="2203715"/>
    <lineage>
        <taxon>Bacteria</taxon>
        <taxon>Bacillati</taxon>
        <taxon>Actinomycetota</taxon>
        <taxon>Actinomycetes</taxon>
        <taxon>Micromonosporales</taxon>
        <taxon>Micromonosporaceae</taxon>
        <taxon>Micromonospora</taxon>
    </lineage>
</organism>
<feature type="compositionally biased region" description="Basic and acidic residues" evidence="1">
    <location>
        <begin position="1"/>
        <end position="12"/>
    </location>
</feature>
<feature type="region of interest" description="Disordered" evidence="1">
    <location>
        <begin position="1"/>
        <end position="25"/>
    </location>
</feature>
<dbReference type="AlphaFoldDB" id="A0A3N9X9S9"/>
<keyword evidence="3" id="KW-1185">Reference proteome</keyword>
<sequence length="171" mass="17520">MAKHRASGDDQLTRQGVIETPGTDYWSVDDSRWPTVRPDLPAHLVDLLAPPIVVGVARVPVTSRITPPRAVDPLPSSVDAVPADAPALVPSGAAPAEPAPPPPAPAPPRPVPTPPLSPRPVPTPPPDRPVPGPPASPRRALNTGPIGTGRRGNGGPVSAGKHRRGTSDRAG</sequence>
<comment type="caution">
    <text evidence="2">The sequence shown here is derived from an EMBL/GenBank/DDBJ whole genome shotgun (WGS) entry which is preliminary data.</text>
</comment>
<feature type="compositionally biased region" description="Low complexity" evidence="1">
    <location>
        <begin position="75"/>
        <end position="96"/>
    </location>
</feature>
<gene>
    <name evidence="2" type="ORF">DLJ58_14525</name>
</gene>
<dbReference type="OrthoDB" id="3403999at2"/>
<dbReference type="EMBL" id="QGSY01000170">
    <property type="protein sequence ID" value="RQX09592.1"/>
    <property type="molecule type" value="Genomic_DNA"/>
</dbReference>
<evidence type="ECO:0000256" key="1">
    <source>
        <dbReference type="SAM" id="MobiDB-lite"/>
    </source>
</evidence>
<dbReference type="Proteomes" id="UP000266889">
    <property type="component" value="Unassembled WGS sequence"/>
</dbReference>
<feature type="compositionally biased region" description="Gly residues" evidence="1">
    <location>
        <begin position="146"/>
        <end position="157"/>
    </location>
</feature>
<feature type="region of interest" description="Disordered" evidence="1">
    <location>
        <begin position="64"/>
        <end position="171"/>
    </location>
</feature>
<reference evidence="2 3" key="1">
    <citation type="submission" date="2018-05" db="EMBL/GenBank/DDBJ databases">
        <title>Micromonospora from Atacama Desert.</title>
        <authorList>
            <person name="Carro L."/>
            <person name="Goodfellow M."/>
            <person name="Klenk H.-P."/>
        </authorList>
    </citation>
    <scope>NUCLEOTIDE SEQUENCE [LARGE SCALE GENOMIC DNA]</scope>
    <source>
        <strain evidence="2 3">LB32</strain>
    </source>
</reference>
<proteinExistence type="predicted"/>
<protein>
    <submittedName>
        <fullName evidence="2">Uncharacterized protein</fullName>
    </submittedName>
</protein>
<dbReference type="RefSeq" id="WP_124856686.1">
    <property type="nucleotide sequence ID" value="NZ_JBNCKI010000003.1"/>
</dbReference>
<accession>A0A3N9X9S9</accession>
<dbReference type="PRINTS" id="PR01217">
    <property type="entry name" value="PRICHEXTENSN"/>
</dbReference>
<evidence type="ECO:0000313" key="3">
    <source>
        <dbReference type="Proteomes" id="UP000266889"/>
    </source>
</evidence>
<evidence type="ECO:0000313" key="2">
    <source>
        <dbReference type="EMBL" id="RQX09592.1"/>
    </source>
</evidence>
<feature type="compositionally biased region" description="Pro residues" evidence="1">
    <location>
        <begin position="97"/>
        <end position="136"/>
    </location>
</feature>
<name>A0A3N9X9S9_9ACTN</name>